<dbReference type="EC" id="4.2.1.1" evidence="2"/>
<dbReference type="Gene3D" id="3.10.200.10">
    <property type="entry name" value="Alpha carbonic anhydrase"/>
    <property type="match status" value="1"/>
</dbReference>
<dbReference type="PANTHER" id="PTHR18952:SF265">
    <property type="entry name" value="CARBONIC ANHYDRASE"/>
    <property type="match status" value="1"/>
</dbReference>
<dbReference type="CDD" id="cd03124">
    <property type="entry name" value="alpha_CA_prokaryotic_like"/>
    <property type="match status" value="1"/>
</dbReference>
<evidence type="ECO:0000256" key="2">
    <source>
        <dbReference type="ARBA" id="ARBA00012925"/>
    </source>
</evidence>
<dbReference type="InterPro" id="IPR023561">
    <property type="entry name" value="Carbonic_anhydrase_a-class"/>
</dbReference>
<comment type="similarity">
    <text evidence="1">Belongs to the alpha-carbonic anhydrase family.</text>
</comment>
<dbReference type="InParanoid" id="B8C0V5"/>
<evidence type="ECO:0000313" key="8">
    <source>
        <dbReference type="EMBL" id="EED93132.1"/>
    </source>
</evidence>
<evidence type="ECO:0000256" key="5">
    <source>
        <dbReference type="ARBA" id="ARBA00023239"/>
    </source>
</evidence>
<evidence type="ECO:0000256" key="3">
    <source>
        <dbReference type="ARBA" id="ARBA00022723"/>
    </source>
</evidence>
<dbReference type="EMBL" id="CM000641">
    <property type="protein sequence ID" value="EED93132.1"/>
    <property type="molecule type" value="Genomic_DNA"/>
</dbReference>
<protein>
    <recommendedName>
        <fullName evidence="2">carbonic anhydrase</fullName>
        <ecNumber evidence="2">4.2.1.1</ecNumber>
    </recommendedName>
</protein>
<dbReference type="GO" id="GO:0004089">
    <property type="term" value="F:carbonate dehydratase activity"/>
    <property type="evidence" value="ECO:0007669"/>
    <property type="project" value="UniProtKB-EC"/>
</dbReference>
<name>B8C0V5_THAPS</name>
<evidence type="ECO:0000313" key="9">
    <source>
        <dbReference type="Proteomes" id="UP000001449"/>
    </source>
</evidence>
<reference evidence="8 9" key="1">
    <citation type="journal article" date="2004" name="Science">
        <title>The genome of the diatom Thalassiosira pseudonana: ecology, evolution, and metabolism.</title>
        <authorList>
            <person name="Armbrust E.V."/>
            <person name="Berges J.A."/>
            <person name="Bowler C."/>
            <person name="Green B.R."/>
            <person name="Martinez D."/>
            <person name="Putnam N.H."/>
            <person name="Zhou S."/>
            <person name="Allen A.E."/>
            <person name="Apt K.E."/>
            <person name="Bechner M."/>
            <person name="Brzezinski M.A."/>
            <person name="Chaal B.K."/>
            <person name="Chiovitti A."/>
            <person name="Davis A.K."/>
            <person name="Demarest M.S."/>
            <person name="Detter J.C."/>
            <person name="Glavina T."/>
            <person name="Goodstein D."/>
            <person name="Hadi M.Z."/>
            <person name="Hellsten U."/>
            <person name="Hildebrand M."/>
            <person name="Jenkins B.D."/>
            <person name="Jurka J."/>
            <person name="Kapitonov V.V."/>
            <person name="Kroger N."/>
            <person name="Lau W.W."/>
            <person name="Lane T.W."/>
            <person name="Larimer F.W."/>
            <person name="Lippmeier J.C."/>
            <person name="Lucas S."/>
            <person name="Medina M."/>
            <person name="Montsant A."/>
            <person name="Obornik M."/>
            <person name="Parker M.S."/>
            <person name="Palenik B."/>
            <person name="Pazour G.J."/>
            <person name="Richardson P.M."/>
            <person name="Rynearson T.A."/>
            <person name="Saito M.A."/>
            <person name="Schwartz D.C."/>
            <person name="Thamatrakoln K."/>
            <person name="Valentin K."/>
            <person name="Vardi A."/>
            <person name="Wilkerson F.P."/>
            <person name="Rokhsar D.S."/>
        </authorList>
    </citation>
    <scope>NUCLEOTIDE SEQUENCE [LARGE SCALE GENOMIC DNA]</scope>
    <source>
        <strain evidence="8 9">CCMP1335</strain>
    </source>
</reference>
<dbReference type="Proteomes" id="UP000001449">
    <property type="component" value="Chromosome 4"/>
</dbReference>
<dbReference type="PANTHER" id="PTHR18952">
    <property type="entry name" value="CARBONIC ANHYDRASE"/>
    <property type="match status" value="1"/>
</dbReference>
<dbReference type="GO" id="GO:0008270">
    <property type="term" value="F:zinc ion binding"/>
    <property type="evidence" value="ECO:0007669"/>
    <property type="project" value="InterPro"/>
</dbReference>
<dbReference type="InterPro" id="IPR001148">
    <property type="entry name" value="CA_dom"/>
</dbReference>
<feature type="non-terminal residue" evidence="8">
    <location>
        <position position="131"/>
    </location>
</feature>
<gene>
    <name evidence="8" type="ORF">THAPSDRAFT_262006</name>
</gene>
<dbReference type="InterPro" id="IPR036398">
    <property type="entry name" value="CA_dom_sf"/>
</dbReference>
<proteinExistence type="inferred from homology"/>
<feature type="domain" description="Alpha-carbonic anhydrase" evidence="7">
    <location>
        <begin position="1"/>
        <end position="131"/>
    </location>
</feature>
<evidence type="ECO:0000259" key="7">
    <source>
        <dbReference type="PROSITE" id="PS51144"/>
    </source>
</evidence>
<dbReference type="STRING" id="35128.B8C0V5"/>
<dbReference type="SUPFAM" id="SSF51069">
    <property type="entry name" value="Carbonic anhydrase"/>
    <property type="match status" value="1"/>
</dbReference>
<evidence type="ECO:0000256" key="1">
    <source>
        <dbReference type="ARBA" id="ARBA00010718"/>
    </source>
</evidence>
<evidence type="ECO:0000256" key="4">
    <source>
        <dbReference type="ARBA" id="ARBA00022833"/>
    </source>
</evidence>
<keyword evidence="4" id="KW-0862">Zinc</keyword>
<keyword evidence="5 8" id="KW-0456">Lyase</keyword>
<organism evidence="8 9">
    <name type="scientific">Thalassiosira pseudonana</name>
    <name type="common">Marine diatom</name>
    <name type="synonym">Cyclotella nana</name>
    <dbReference type="NCBI Taxonomy" id="35128"/>
    <lineage>
        <taxon>Eukaryota</taxon>
        <taxon>Sar</taxon>
        <taxon>Stramenopiles</taxon>
        <taxon>Ochrophyta</taxon>
        <taxon>Bacillariophyta</taxon>
        <taxon>Coscinodiscophyceae</taxon>
        <taxon>Thalassiosirophycidae</taxon>
        <taxon>Thalassiosirales</taxon>
        <taxon>Thalassiosiraceae</taxon>
        <taxon>Thalassiosira</taxon>
    </lineage>
</organism>
<dbReference type="RefSeq" id="XP_002289595.1">
    <property type="nucleotide sequence ID" value="XM_002289559.1"/>
</dbReference>
<dbReference type="Pfam" id="PF00194">
    <property type="entry name" value="Carb_anhydrase"/>
    <property type="match status" value="1"/>
</dbReference>
<comment type="catalytic activity">
    <reaction evidence="6">
        <text>hydrogencarbonate + H(+) = CO2 + H2O</text>
        <dbReference type="Rhea" id="RHEA:10748"/>
        <dbReference type="ChEBI" id="CHEBI:15377"/>
        <dbReference type="ChEBI" id="CHEBI:15378"/>
        <dbReference type="ChEBI" id="CHEBI:16526"/>
        <dbReference type="ChEBI" id="CHEBI:17544"/>
        <dbReference type="EC" id="4.2.1.1"/>
    </reaction>
</comment>
<dbReference type="KEGG" id="tps:THAPSDRAFT_262006"/>
<reference evidence="8 9" key="2">
    <citation type="journal article" date="2008" name="Nature">
        <title>The Phaeodactylum genome reveals the evolutionary history of diatom genomes.</title>
        <authorList>
            <person name="Bowler C."/>
            <person name="Allen A.E."/>
            <person name="Badger J.H."/>
            <person name="Grimwood J."/>
            <person name="Jabbari K."/>
            <person name="Kuo A."/>
            <person name="Maheswari U."/>
            <person name="Martens C."/>
            <person name="Maumus F."/>
            <person name="Otillar R.P."/>
            <person name="Rayko E."/>
            <person name="Salamov A."/>
            <person name="Vandepoele K."/>
            <person name="Beszteri B."/>
            <person name="Gruber A."/>
            <person name="Heijde M."/>
            <person name="Katinka M."/>
            <person name="Mock T."/>
            <person name="Valentin K."/>
            <person name="Verret F."/>
            <person name="Berges J.A."/>
            <person name="Brownlee C."/>
            <person name="Cadoret J.P."/>
            <person name="Chiovitti A."/>
            <person name="Choi C.J."/>
            <person name="Coesel S."/>
            <person name="De Martino A."/>
            <person name="Detter J.C."/>
            <person name="Durkin C."/>
            <person name="Falciatore A."/>
            <person name="Fournet J."/>
            <person name="Haruta M."/>
            <person name="Huysman M.J."/>
            <person name="Jenkins B.D."/>
            <person name="Jiroutova K."/>
            <person name="Jorgensen R.E."/>
            <person name="Joubert Y."/>
            <person name="Kaplan A."/>
            <person name="Kroger N."/>
            <person name="Kroth P.G."/>
            <person name="La Roche J."/>
            <person name="Lindquist E."/>
            <person name="Lommer M."/>
            <person name="Martin-Jezequel V."/>
            <person name="Lopez P.J."/>
            <person name="Lucas S."/>
            <person name="Mangogna M."/>
            <person name="McGinnis K."/>
            <person name="Medlin L.K."/>
            <person name="Montsant A."/>
            <person name="Oudot-Le Secq M.P."/>
            <person name="Napoli C."/>
            <person name="Obornik M."/>
            <person name="Parker M.S."/>
            <person name="Petit J.L."/>
            <person name="Porcel B.M."/>
            <person name="Poulsen N."/>
            <person name="Robison M."/>
            <person name="Rychlewski L."/>
            <person name="Rynearson T.A."/>
            <person name="Schmutz J."/>
            <person name="Shapiro H."/>
            <person name="Siaut M."/>
            <person name="Stanley M."/>
            <person name="Sussman M.R."/>
            <person name="Taylor A.R."/>
            <person name="Vardi A."/>
            <person name="von Dassow P."/>
            <person name="Vyverman W."/>
            <person name="Willis A."/>
            <person name="Wyrwicz L.S."/>
            <person name="Rokhsar D.S."/>
            <person name="Weissenbach J."/>
            <person name="Armbrust E.V."/>
            <person name="Green B.R."/>
            <person name="Van de Peer Y."/>
            <person name="Grigoriev I.V."/>
        </authorList>
    </citation>
    <scope>NUCLEOTIDE SEQUENCE [LARGE SCALE GENOMIC DNA]</scope>
    <source>
        <strain evidence="8 9">CCMP1335</strain>
    </source>
</reference>
<dbReference type="eggNOG" id="KOG0382">
    <property type="taxonomic scope" value="Eukaryota"/>
</dbReference>
<accession>B8C0V5</accession>
<dbReference type="HOGENOM" id="CLU_1933143_0_0_1"/>
<feature type="non-terminal residue" evidence="8">
    <location>
        <position position="1"/>
    </location>
</feature>
<dbReference type="GeneID" id="7442032"/>
<dbReference type="InterPro" id="IPR041891">
    <property type="entry name" value="Alpha_CA_prokaryot-like"/>
</dbReference>
<keyword evidence="3" id="KW-0479">Metal-binding</keyword>
<dbReference type="PROSITE" id="PS51144">
    <property type="entry name" value="ALPHA_CA_2"/>
    <property type="match status" value="1"/>
</dbReference>
<dbReference type="AlphaFoldDB" id="B8C0V5"/>
<keyword evidence="9" id="KW-1185">Reference proteome</keyword>
<dbReference type="PaxDb" id="35128-Thaps262006"/>
<evidence type="ECO:0000256" key="6">
    <source>
        <dbReference type="ARBA" id="ARBA00048348"/>
    </source>
</evidence>
<sequence length="131" mass="15279">SEHRLCGKQYDAEMQLFHLHNEGNLEALAILIDADDGTSENPHFQKLLDFFQKKFNADKSMSRDWVWDPLEPGYILRSIHFWAYSGSTTEPPCFEGVNWRIIDVPMKISPGQYQQLQRLMFDHSNARPVQP</sequence>